<comment type="caution">
    <text evidence="1">The sequence shown here is derived from an EMBL/GenBank/DDBJ whole genome shotgun (WGS) entry which is preliminary data.</text>
</comment>
<dbReference type="Proteomes" id="UP001165367">
    <property type="component" value="Unassembled WGS sequence"/>
</dbReference>
<name>A0ABS9KM14_9BACT</name>
<protein>
    <recommendedName>
        <fullName evidence="3">Lipocalin-like domain-containing protein</fullName>
    </recommendedName>
</protein>
<evidence type="ECO:0008006" key="3">
    <source>
        <dbReference type="Google" id="ProtNLM"/>
    </source>
</evidence>
<dbReference type="RefSeq" id="WP_237868588.1">
    <property type="nucleotide sequence ID" value="NZ_JAKLTR010000002.1"/>
</dbReference>
<accession>A0ABS9KM14</accession>
<dbReference type="PROSITE" id="PS51257">
    <property type="entry name" value="PROKAR_LIPOPROTEIN"/>
    <property type="match status" value="1"/>
</dbReference>
<organism evidence="1 2">
    <name type="scientific">Terrimonas ginsenosidimutans</name>
    <dbReference type="NCBI Taxonomy" id="2908004"/>
    <lineage>
        <taxon>Bacteria</taxon>
        <taxon>Pseudomonadati</taxon>
        <taxon>Bacteroidota</taxon>
        <taxon>Chitinophagia</taxon>
        <taxon>Chitinophagales</taxon>
        <taxon>Chitinophagaceae</taxon>
        <taxon>Terrimonas</taxon>
    </lineage>
</organism>
<proteinExistence type="predicted"/>
<gene>
    <name evidence="1" type="ORF">LZZ85_03670</name>
</gene>
<dbReference type="EMBL" id="JAKLTR010000002">
    <property type="protein sequence ID" value="MCG2613359.1"/>
    <property type="molecule type" value="Genomic_DNA"/>
</dbReference>
<sequence>MRYTLILTIISASLLLFSCQPKDQTSVKGTWRSLWDKDMDLQLHLGENNQFKVVLNRTGQVHTNLGWYDVEDGILMIKDSIDYPLPVCNLADTGKYKFQITKDTIQFTVVDDRCERRSYALQLERFVRVN</sequence>
<evidence type="ECO:0000313" key="1">
    <source>
        <dbReference type="EMBL" id="MCG2613359.1"/>
    </source>
</evidence>
<reference evidence="1" key="1">
    <citation type="submission" date="2022-01" db="EMBL/GenBank/DDBJ databases">
        <authorList>
            <person name="Jo J.-H."/>
            <person name="Im W.-T."/>
        </authorList>
    </citation>
    <scope>NUCLEOTIDE SEQUENCE</scope>
    <source>
        <strain evidence="1">NA20</strain>
    </source>
</reference>
<keyword evidence="2" id="KW-1185">Reference proteome</keyword>
<evidence type="ECO:0000313" key="2">
    <source>
        <dbReference type="Proteomes" id="UP001165367"/>
    </source>
</evidence>